<evidence type="ECO:0000256" key="4">
    <source>
        <dbReference type="ARBA" id="ARBA00023015"/>
    </source>
</evidence>
<dbReference type="GO" id="GO:0003993">
    <property type="term" value="F:acid phosphatase activity"/>
    <property type="evidence" value="ECO:0007669"/>
    <property type="project" value="InterPro"/>
</dbReference>
<dbReference type="InterPro" id="IPR010028">
    <property type="entry name" value="Acid_phosphatase_pln"/>
</dbReference>
<evidence type="ECO:0000256" key="5">
    <source>
        <dbReference type="ARBA" id="ARBA00023054"/>
    </source>
</evidence>
<dbReference type="InterPro" id="IPR025756">
    <property type="entry name" value="Myb_CC_LHEQLE"/>
</dbReference>
<keyword evidence="7" id="KW-0539">Nucleus</keyword>
<dbReference type="Proteomes" id="UP001064489">
    <property type="component" value="Chromosome 4"/>
</dbReference>
<evidence type="ECO:0000313" key="11">
    <source>
        <dbReference type="EMBL" id="KAI9182165.1"/>
    </source>
</evidence>
<evidence type="ECO:0000256" key="9">
    <source>
        <dbReference type="SAM" id="SignalP"/>
    </source>
</evidence>
<dbReference type="Gene3D" id="1.10.10.60">
    <property type="entry name" value="Homeodomain-like"/>
    <property type="match status" value="1"/>
</dbReference>
<dbReference type="PANTHER" id="PTHR31284:SF57">
    <property type="entry name" value="ACID PHOSPHATASE"/>
    <property type="match status" value="1"/>
</dbReference>
<evidence type="ECO:0000313" key="12">
    <source>
        <dbReference type="Proteomes" id="UP001064489"/>
    </source>
</evidence>
<evidence type="ECO:0000256" key="1">
    <source>
        <dbReference type="ARBA" id="ARBA00004123"/>
    </source>
</evidence>
<feature type="region of interest" description="Disordered" evidence="8">
    <location>
        <begin position="346"/>
        <end position="386"/>
    </location>
</feature>
<dbReference type="Gene3D" id="3.40.50.1000">
    <property type="entry name" value="HAD superfamily/HAD-like"/>
    <property type="match status" value="1"/>
</dbReference>
<dbReference type="InterPro" id="IPR017930">
    <property type="entry name" value="Myb_dom"/>
</dbReference>
<keyword evidence="12" id="KW-1185">Reference proteome</keyword>
<reference evidence="11" key="2">
    <citation type="submission" date="2023-02" db="EMBL/GenBank/DDBJ databases">
        <authorList>
            <person name="Swenson N.G."/>
            <person name="Wegrzyn J.L."/>
            <person name="Mcevoy S.L."/>
        </authorList>
    </citation>
    <scope>NUCLEOTIDE SEQUENCE</scope>
    <source>
        <strain evidence="11">91603</strain>
        <tissue evidence="11">Leaf</tissue>
    </source>
</reference>
<reference evidence="11" key="1">
    <citation type="journal article" date="2022" name="Plant J.">
        <title>Strategies of tolerance reflected in two North American maple genomes.</title>
        <authorList>
            <person name="McEvoy S.L."/>
            <person name="Sezen U.U."/>
            <person name="Trouern-Trend A."/>
            <person name="McMahon S.M."/>
            <person name="Schaberg P.G."/>
            <person name="Yang J."/>
            <person name="Wegrzyn J.L."/>
            <person name="Swenson N.G."/>
        </authorList>
    </citation>
    <scope>NUCLEOTIDE SEQUENCE</scope>
    <source>
        <strain evidence="11">91603</strain>
    </source>
</reference>
<accession>A0AAD5NUQ2</accession>
<dbReference type="Pfam" id="PF03767">
    <property type="entry name" value="Acid_phosphat_B"/>
    <property type="match status" value="1"/>
</dbReference>
<feature type="compositionally biased region" description="Basic and acidic residues" evidence="8">
    <location>
        <begin position="667"/>
        <end position="684"/>
    </location>
</feature>
<protein>
    <recommendedName>
        <fullName evidence="10">HTH myb-type domain-containing protein</fullName>
    </recommendedName>
</protein>
<name>A0AAD5NUQ2_ACENE</name>
<dbReference type="NCBIfam" id="TIGR01557">
    <property type="entry name" value="myb_SHAQKYF"/>
    <property type="match status" value="1"/>
</dbReference>
<comment type="similarity">
    <text evidence="2">Belongs to the MYB-CC family.</text>
</comment>
<feature type="compositionally biased region" description="Polar residues" evidence="8">
    <location>
        <begin position="692"/>
        <end position="706"/>
    </location>
</feature>
<keyword evidence="4" id="KW-0805">Transcription regulation</keyword>
<dbReference type="EMBL" id="JAJSOW010000101">
    <property type="protein sequence ID" value="KAI9182165.1"/>
    <property type="molecule type" value="Genomic_DNA"/>
</dbReference>
<keyword evidence="3 9" id="KW-0732">Signal</keyword>
<keyword evidence="6" id="KW-0804">Transcription</keyword>
<feature type="domain" description="HTH myb-type" evidence="10">
    <location>
        <begin position="508"/>
        <end position="568"/>
    </location>
</feature>
<sequence>MATNSVLILALLSLCIGSVLADWNILNQIKSSSSSSLKNYCESWRINVEVNNIREFDVVPHECIDHIKKYMTSAQYIADSERAIEEIRLYLTTSCCSLQGDGKDAWIFDVDDTLLSTIPYYKKHAFGGEKVNASSLEAWMKSSKAPGLEHTLNLFNEIKNKGVKIFLVSSRRETLRSNTVDNLIDVGYHGWTGLQLRGLEDEHMEVQQYKCEQRKRLVNNGYRIWGILGDQWSKGYFQVAFAWTKMEARPLSIQRSGARQLNNLGVSGAMSSPLVPVIPTPLEETYPKLPDSQQISMEREVRARPATRATVVPSNSGVVGHIFSSSSGFSSDLQYSSVILSPHGKHPRNTPFISQSSTNSAALPIPQSSHSNMPQSTTSSHYTKESSSSWCPESLPGFIDFPTNTSLHNSQLESSSCSGVMSSEDFSKRNDWQDWADQLITDDDALATNWNELLDDNNMTDLEPKMAYQVSKTSAIIPVHQPQVQQQLPAPSGEIRNAVTPSSSANSGPAKPRMRWTPELHEAFVEAVNQLGGSERATPKGVLKLMKVEGLTIYHVKSHLQKYRTARYRPDSLEGSSEKRLTPLEEISSLDLKTGIEITEALRLQMEVQKRLHEQLEIQRNLQLRIEEQGRYLQLMFEKQKSGMDKLKASSPNAATPSSDAIQDSLAKSEQEVPQLDHGKKRIDTVGANSKLEGSSQELGNNNQKAPETEAPESCEPNVSETSLQPTKRTRTDK</sequence>
<dbReference type="SUPFAM" id="SSF56784">
    <property type="entry name" value="HAD-like"/>
    <property type="match status" value="1"/>
</dbReference>
<dbReference type="GO" id="GO:0003677">
    <property type="term" value="F:DNA binding"/>
    <property type="evidence" value="ECO:0007669"/>
    <property type="project" value="InterPro"/>
</dbReference>
<proteinExistence type="inferred from homology"/>
<dbReference type="InterPro" id="IPR005519">
    <property type="entry name" value="Acid_phosphat_B-like"/>
</dbReference>
<evidence type="ECO:0000256" key="3">
    <source>
        <dbReference type="ARBA" id="ARBA00022729"/>
    </source>
</evidence>
<organism evidence="11 12">
    <name type="scientific">Acer negundo</name>
    <name type="common">Box elder</name>
    <dbReference type="NCBI Taxonomy" id="4023"/>
    <lineage>
        <taxon>Eukaryota</taxon>
        <taxon>Viridiplantae</taxon>
        <taxon>Streptophyta</taxon>
        <taxon>Embryophyta</taxon>
        <taxon>Tracheophyta</taxon>
        <taxon>Spermatophyta</taxon>
        <taxon>Magnoliopsida</taxon>
        <taxon>eudicotyledons</taxon>
        <taxon>Gunneridae</taxon>
        <taxon>Pentapetalae</taxon>
        <taxon>rosids</taxon>
        <taxon>malvids</taxon>
        <taxon>Sapindales</taxon>
        <taxon>Sapindaceae</taxon>
        <taxon>Hippocastanoideae</taxon>
        <taxon>Acereae</taxon>
        <taxon>Acer</taxon>
    </lineage>
</organism>
<dbReference type="PANTHER" id="PTHR31284">
    <property type="entry name" value="ACID PHOSPHATASE-LIKE PROTEIN"/>
    <property type="match status" value="1"/>
</dbReference>
<gene>
    <name evidence="11" type="ORF">LWI28_022697</name>
</gene>
<evidence type="ECO:0000259" key="10">
    <source>
        <dbReference type="PROSITE" id="PS51294"/>
    </source>
</evidence>
<comment type="subcellular location">
    <subcellularLocation>
        <location evidence="1">Nucleus</location>
    </subcellularLocation>
</comment>
<dbReference type="NCBIfam" id="TIGR01675">
    <property type="entry name" value="plant-AP"/>
    <property type="match status" value="1"/>
</dbReference>
<dbReference type="InterPro" id="IPR009057">
    <property type="entry name" value="Homeodomain-like_sf"/>
</dbReference>
<feature type="compositionally biased region" description="Polar residues" evidence="8">
    <location>
        <begin position="650"/>
        <end position="666"/>
    </location>
</feature>
<dbReference type="GO" id="GO:0005634">
    <property type="term" value="C:nucleus"/>
    <property type="evidence" value="ECO:0007669"/>
    <property type="project" value="UniProtKB-SubCell"/>
</dbReference>
<feature type="compositionally biased region" description="Polar residues" evidence="8">
    <location>
        <begin position="351"/>
        <end position="375"/>
    </location>
</feature>
<dbReference type="FunFam" id="1.10.10.60:FF:000002">
    <property type="entry name" value="Myb family transcription factor"/>
    <property type="match status" value="1"/>
</dbReference>
<evidence type="ECO:0000256" key="8">
    <source>
        <dbReference type="SAM" id="MobiDB-lite"/>
    </source>
</evidence>
<dbReference type="InterPro" id="IPR036412">
    <property type="entry name" value="HAD-like_sf"/>
</dbReference>
<dbReference type="PROSITE" id="PS51294">
    <property type="entry name" value="HTH_MYB"/>
    <property type="match status" value="1"/>
</dbReference>
<keyword evidence="5" id="KW-0175">Coiled coil</keyword>
<feature type="signal peptide" evidence="9">
    <location>
        <begin position="1"/>
        <end position="21"/>
    </location>
</feature>
<dbReference type="InterPro" id="IPR006447">
    <property type="entry name" value="Myb_dom_plants"/>
</dbReference>
<dbReference type="InterPro" id="IPR023214">
    <property type="entry name" value="HAD_sf"/>
</dbReference>
<feature type="chain" id="PRO_5042279900" description="HTH myb-type domain-containing protein" evidence="9">
    <location>
        <begin position="22"/>
        <end position="734"/>
    </location>
</feature>
<feature type="compositionally biased region" description="Polar residues" evidence="8">
    <location>
        <begin position="717"/>
        <end position="727"/>
    </location>
</feature>
<feature type="compositionally biased region" description="Low complexity" evidence="8">
    <location>
        <begin position="376"/>
        <end position="386"/>
    </location>
</feature>
<dbReference type="Pfam" id="PF14379">
    <property type="entry name" value="Myb_CC_LHEQLE"/>
    <property type="match status" value="1"/>
</dbReference>
<dbReference type="Pfam" id="PF00249">
    <property type="entry name" value="Myb_DNA-binding"/>
    <property type="match status" value="1"/>
</dbReference>
<comment type="caution">
    <text evidence="11">The sequence shown here is derived from an EMBL/GenBank/DDBJ whole genome shotgun (WGS) entry which is preliminary data.</text>
</comment>
<dbReference type="SUPFAM" id="SSF46689">
    <property type="entry name" value="Homeodomain-like"/>
    <property type="match status" value="1"/>
</dbReference>
<dbReference type="AlphaFoldDB" id="A0AAD5NUQ2"/>
<evidence type="ECO:0000256" key="6">
    <source>
        <dbReference type="ARBA" id="ARBA00023163"/>
    </source>
</evidence>
<feature type="region of interest" description="Disordered" evidence="8">
    <location>
        <begin position="644"/>
        <end position="734"/>
    </location>
</feature>
<evidence type="ECO:0000256" key="7">
    <source>
        <dbReference type="ARBA" id="ARBA00023242"/>
    </source>
</evidence>
<evidence type="ECO:0000256" key="2">
    <source>
        <dbReference type="ARBA" id="ARBA00006783"/>
    </source>
</evidence>
<dbReference type="InterPro" id="IPR001005">
    <property type="entry name" value="SANT/Myb"/>
</dbReference>